<dbReference type="Proteomes" id="UP000268093">
    <property type="component" value="Unassembled WGS sequence"/>
</dbReference>
<organism evidence="2 3">
    <name type="scientific">Jimgerdemannia flammicorona</name>
    <dbReference type="NCBI Taxonomy" id="994334"/>
    <lineage>
        <taxon>Eukaryota</taxon>
        <taxon>Fungi</taxon>
        <taxon>Fungi incertae sedis</taxon>
        <taxon>Mucoromycota</taxon>
        <taxon>Mucoromycotina</taxon>
        <taxon>Endogonomycetes</taxon>
        <taxon>Endogonales</taxon>
        <taxon>Endogonaceae</taxon>
        <taxon>Jimgerdemannia</taxon>
    </lineage>
</organism>
<dbReference type="EMBL" id="RBNI01016940">
    <property type="protein sequence ID" value="RUP06341.1"/>
    <property type="molecule type" value="Genomic_DNA"/>
</dbReference>
<feature type="region of interest" description="Disordered" evidence="1">
    <location>
        <begin position="15"/>
        <end position="67"/>
    </location>
</feature>
<sequence>MRIDYMHAITSMMRFGPPQDLTTCPSDGRHSTTPDKNIKRDPNRSGPNRSDDSCKRPSDPDRDRTDVDPLNRYILELAWDPVMATADRGDDWWDKYWDDESMRICKTSR</sequence>
<keyword evidence="3" id="KW-1185">Reference proteome</keyword>
<gene>
    <name evidence="2" type="ORF">BC936DRAFT_140392</name>
</gene>
<comment type="caution">
    <text evidence="2">The sequence shown here is derived from an EMBL/GenBank/DDBJ whole genome shotgun (WGS) entry which is preliminary data.</text>
</comment>
<feature type="compositionally biased region" description="Basic and acidic residues" evidence="1">
    <location>
        <begin position="27"/>
        <end position="67"/>
    </location>
</feature>
<name>A0A433AUL2_9FUNG</name>
<reference evidence="2 3" key="1">
    <citation type="journal article" date="2018" name="New Phytol.">
        <title>Phylogenomics of Endogonaceae and evolution of mycorrhizas within Mucoromycota.</title>
        <authorList>
            <person name="Chang Y."/>
            <person name="Desiro A."/>
            <person name="Na H."/>
            <person name="Sandor L."/>
            <person name="Lipzen A."/>
            <person name="Clum A."/>
            <person name="Barry K."/>
            <person name="Grigoriev I.V."/>
            <person name="Martin F.M."/>
            <person name="Stajich J.E."/>
            <person name="Smith M.E."/>
            <person name="Bonito G."/>
            <person name="Spatafora J.W."/>
        </authorList>
    </citation>
    <scope>NUCLEOTIDE SEQUENCE [LARGE SCALE GENOMIC DNA]</scope>
    <source>
        <strain evidence="2 3">GMNB39</strain>
    </source>
</reference>
<accession>A0A433AUL2</accession>
<proteinExistence type="predicted"/>
<protein>
    <submittedName>
        <fullName evidence="2">Uncharacterized protein</fullName>
    </submittedName>
</protein>
<dbReference type="AlphaFoldDB" id="A0A433AUL2"/>
<evidence type="ECO:0000256" key="1">
    <source>
        <dbReference type="SAM" id="MobiDB-lite"/>
    </source>
</evidence>
<evidence type="ECO:0000313" key="2">
    <source>
        <dbReference type="EMBL" id="RUP06341.1"/>
    </source>
</evidence>
<evidence type="ECO:0000313" key="3">
    <source>
        <dbReference type="Proteomes" id="UP000268093"/>
    </source>
</evidence>